<evidence type="ECO:0000256" key="14">
    <source>
        <dbReference type="ARBA" id="ARBA00042865"/>
    </source>
</evidence>
<keyword evidence="9" id="KW-1133">Transmembrane helix</keyword>
<dbReference type="GO" id="GO:0046872">
    <property type="term" value="F:metal ion binding"/>
    <property type="evidence" value="ECO:0007669"/>
    <property type="project" value="UniProtKB-KW"/>
</dbReference>
<dbReference type="InterPro" id="IPR045971">
    <property type="entry name" value="DUF5927"/>
</dbReference>
<keyword evidence="3" id="KW-0328">Glycosyltransferase</keyword>
<dbReference type="Proteomes" id="UP000198539">
    <property type="component" value="Unassembled WGS sequence"/>
</dbReference>
<gene>
    <name evidence="16" type="ORF">SAMN04488238_10485</name>
</gene>
<dbReference type="AlphaFoldDB" id="A0A1H2X6T6"/>
<feature type="domain" description="DUF5927" evidence="15">
    <location>
        <begin position="290"/>
        <end position="581"/>
    </location>
</feature>
<evidence type="ECO:0000256" key="1">
    <source>
        <dbReference type="ARBA" id="ARBA00004323"/>
    </source>
</evidence>
<dbReference type="GO" id="GO:0016020">
    <property type="term" value="C:membrane"/>
    <property type="evidence" value="ECO:0007669"/>
    <property type="project" value="InterPro"/>
</dbReference>
<evidence type="ECO:0000256" key="2">
    <source>
        <dbReference type="ARBA" id="ARBA00004648"/>
    </source>
</evidence>
<keyword evidence="6" id="KW-0479">Metal-binding</keyword>
<proteinExistence type="predicted"/>
<evidence type="ECO:0000256" key="5">
    <source>
        <dbReference type="ARBA" id="ARBA00022692"/>
    </source>
</evidence>
<evidence type="ECO:0000256" key="11">
    <source>
        <dbReference type="ARBA" id="ARBA00023136"/>
    </source>
</evidence>
<evidence type="ECO:0000313" key="16">
    <source>
        <dbReference type="EMBL" id="SDW88487.1"/>
    </source>
</evidence>
<dbReference type="STRING" id="564137.SAMN04488238_10485"/>
<keyword evidence="4" id="KW-0808">Transferase</keyword>
<evidence type="ECO:0000259" key="15">
    <source>
        <dbReference type="Pfam" id="PF19349"/>
    </source>
</evidence>
<dbReference type="Pfam" id="PF19349">
    <property type="entry name" value="DUF5927"/>
    <property type="match status" value="1"/>
</dbReference>
<comment type="subcellular location">
    <subcellularLocation>
        <location evidence="2">Endoplasmic reticulum membrane</location>
        <topology evidence="2">Single-pass type II membrane protein</topology>
    </subcellularLocation>
    <subcellularLocation>
        <location evidence="1">Golgi apparatus membrane</location>
        <topology evidence="1">Single-pass type II membrane protein</topology>
    </subcellularLocation>
</comment>
<keyword evidence="12" id="KW-1015">Disulfide bond</keyword>
<keyword evidence="5" id="KW-0812">Transmembrane</keyword>
<dbReference type="InterPro" id="IPR003406">
    <property type="entry name" value="Glyco_trans_14"/>
</dbReference>
<dbReference type="EMBL" id="FNOM01000004">
    <property type="protein sequence ID" value="SDW88487.1"/>
    <property type="molecule type" value="Genomic_DNA"/>
</dbReference>
<protein>
    <recommendedName>
        <fullName evidence="14">Peptide O-xylosyltransferase</fullName>
    </recommendedName>
</protein>
<evidence type="ECO:0000256" key="6">
    <source>
        <dbReference type="ARBA" id="ARBA00022723"/>
    </source>
</evidence>
<evidence type="ECO:0000256" key="7">
    <source>
        <dbReference type="ARBA" id="ARBA00022824"/>
    </source>
</evidence>
<evidence type="ECO:0000256" key="3">
    <source>
        <dbReference type="ARBA" id="ARBA00022676"/>
    </source>
</evidence>
<name>A0A1H2X6T6_9RHOB</name>
<keyword evidence="13" id="KW-0325">Glycoprotein</keyword>
<sequence>MTGDVTGGMAEGKNGEGQDNAAASAHLGILMLCHTALHRAEDVARFWAAAGCPVVIHVDKSVPDRSFNAFRQALRHLPGVRFSRRYRCEWGMWSLVAAMQSAAEEMLEAFPDVGHVYAISGSCLPLRPAAELIAMLATQTGTDYIESVTTADTPWTVGGLSDERFSLYFPFSWQRTRWLFDSFVTLQRRWKVARKMPAPLTPHLGSQWWCLTRKTLSAILNDPQRAEYDAYFRRVWIPDESYFQTLARKHATRIESRSLTLSKFDYLGKPHVFYDDHLQLLRRSDCFMARKIWPRADRLYAYFLSDQPGSAVRADPQPGKINRHFTRATEQRQMGRPGLYMQSRLPREHWERGKTAAPYSVFTGFDEVFEGFPGWLAQATGLRVHGHLFAPEKAHFAGDAPVYNGGLSQSAALRDYNQQQFLASLIWATRGERQCFQYAARDNHTAPLNWFMASDQNAHISVITGAWALPLFRGTQPAADIRSHAAWLQKREAAHLEILRSNWARARVRIWTMAEFLEAPYDALDSVLVEFASQIQTRPLTPPKLRPLAGFGAFVEELRDAGLPPFLLGDYPVSHDPSPAPTSTYFLK</sequence>
<evidence type="ECO:0000256" key="10">
    <source>
        <dbReference type="ARBA" id="ARBA00023034"/>
    </source>
</evidence>
<dbReference type="InterPro" id="IPR043538">
    <property type="entry name" value="XYLT"/>
</dbReference>
<keyword evidence="10" id="KW-0333">Golgi apparatus</keyword>
<evidence type="ECO:0000256" key="8">
    <source>
        <dbReference type="ARBA" id="ARBA00022968"/>
    </source>
</evidence>
<dbReference type="PANTHER" id="PTHR46025">
    <property type="entry name" value="XYLOSYLTRANSFERASE OXT"/>
    <property type="match status" value="1"/>
</dbReference>
<organism evidence="16 17">
    <name type="scientific">Roseicitreum antarcticum</name>
    <dbReference type="NCBI Taxonomy" id="564137"/>
    <lineage>
        <taxon>Bacteria</taxon>
        <taxon>Pseudomonadati</taxon>
        <taxon>Pseudomonadota</taxon>
        <taxon>Alphaproteobacteria</taxon>
        <taxon>Rhodobacterales</taxon>
        <taxon>Paracoccaceae</taxon>
        <taxon>Roseicitreum</taxon>
    </lineage>
</organism>
<accession>A0A1H2X6T6</accession>
<keyword evidence="7" id="KW-0256">Endoplasmic reticulum</keyword>
<dbReference type="GO" id="GO:0030158">
    <property type="term" value="F:protein xylosyltransferase activity"/>
    <property type="evidence" value="ECO:0007669"/>
    <property type="project" value="InterPro"/>
</dbReference>
<evidence type="ECO:0000313" key="17">
    <source>
        <dbReference type="Proteomes" id="UP000198539"/>
    </source>
</evidence>
<reference evidence="16 17" key="1">
    <citation type="submission" date="2016-10" db="EMBL/GenBank/DDBJ databases">
        <authorList>
            <person name="de Groot N.N."/>
        </authorList>
    </citation>
    <scope>NUCLEOTIDE SEQUENCE [LARGE SCALE GENOMIC DNA]</scope>
    <source>
        <strain evidence="16 17">CGMCC 1.8894</strain>
    </source>
</reference>
<keyword evidence="11" id="KW-0472">Membrane</keyword>
<dbReference type="GO" id="GO:0050650">
    <property type="term" value="P:chondroitin sulfate proteoglycan biosynthetic process"/>
    <property type="evidence" value="ECO:0007669"/>
    <property type="project" value="TreeGrafter"/>
</dbReference>
<dbReference type="GO" id="GO:0015012">
    <property type="term" value="P:heparan sulfate proteoglycan biosynthetic process"/>
    <property type="evidence" value="ECO:0007669"/>
    <property type="project" value="TreeGrafter"/>
</dbReference>
<dbReference type="Pfam" id="PF02485">
    <property type="entry name" value="Branch"/>
    <property type="match status" value="1"/>
</dbReference>
<keyword evidence="17" id="KW-1185">Reference proteome</keyword>
<evidence type="ECO:0000256" key="12">
    <source>
        <dbReference type="ARBA" id="ARBA00023157"/>
    </source>
</evidence>
<keyword evidence="8" id="KW-0735">Signal-anchor</keyword>
<dbReference type="PANTHER" id="PTHR46025:SF3">
    <property type="entry name" value="XYLOSYLTRANSFERASE OXT"/>
    <property type="match status" value="1"/>
</dbReference>
<evidence type="ECO:0000256" key="9">
    <source>
        <dbReference type="ARBA" id="ARBA00022989"/>
    </source>
</evidence>
<evidence type="ECO:0000256" key="4">
    <source>
        <dbReference type="ARBA" id="ARBA00022679"/>
    </source>
</evidence>
<evidence type="ECO:0000256" key="13">
    <source>
        <dbReference type="ARBA" id="ARBA00023180"/>
    </source>
</evidence>